<reference evidence="1 2" key="1">
    <citation type="journal article" date="2019" name="Sci. Rep.">
        <title>Orb-weaving spider Araneus ventricosus genome elucidates the spidroin gene catalogue.</title>
        <authorList>
            <person name="Kono N."/>
            <person name="Nakamura H."/>
            <person name="Ohtoshi R."/>
            <person name="Moran D.A.P."/>
            <person name="Shinohara A."/>
            <person name="Yoshida Y."/>
            <person name="Fujiwara M."/>
            <person name="Mori M."/>
            <person name="Tomita M."/>
            <person name="Arakawa K."/>
        </authorList>
    </citation>
    <scope>NUCLEOTIDE SEQUENCE [LARGE SCALE GENOMIC DNA]</scope>
</reference>
<dbReference type="AlphaFoldDB" id="A0A4Y2NN25"/>
<gene>
    <name evidence="1" type="ORF">AVEN_162432_1</name>
</gene>
<proteinExistence type="predicted"/>
<sequence length="91" mass="10975">MDEVIKPRLQDLKVAGSKLEFTKDPCIRTRCELNLMPEIKHPRISVAWNLVREHWLKHHRRHPITVHNYDVHIKITLVLLRDEMFIYSKLN</sequence>
<protein>
    <submittedName>
        <fullName evidence="1">Uncharacterized protein</fullName>
    </submittedName>
</protein>
<evidence type="ECO:0000313" key="2">
    <source>
        <dbReference type="Proteomes" id="UP000499080"/>
    </source>
</evidence>
<accession>A0A4Y2NN25</accession>
<dbReference type="EMBL" id="BGPR01009467">
    <property type="protein sequence ID" value="GBN40183.1"/>
    <property type="molecule type" value="Genomic_DNA"/>
</dbReference>
<dbReference type="Proteomes" id="UP000499080">
    <property type="component" value="Unassembled WGS sequence"/>
</dbReference>
<keyword evidence="2" id="KW-1185">Reference proteome</keyword>
<name>A0A4Y2NN25_ARAVE</name>
<evidence type="ECO:0000313" key="1">
    <source>
        <dbReference type="EMBL" id="GBN40183.1"/>
    </source>
</evidence>
<comment type="caution">
    <text evidence="1">The sequence shown here is derived from an EMBL/GenBank/DDBJ whole genome shotgun (WGS) entry which is preliminary data.</text>
</comment>
<organism evidence="1 2">
    <name type="scientific">Araneus ventricosus</name>
    <name type="common">Orbweaver spider</name>
    <name type="synonym">Epeira ventricosa</name>
    <dbReference type="NCBI Taxonomy" id="182803"/>
    <lineage>
        <taxon>Eukaryota</taxon>
        <taxon>Metazoa</taxon>
        <taxon>Ecdysozoa</taxon>
        <taxon>Arthropoda</taxon>
        <taxon>Chelicerata</taxon>
        <taxon>Arachnida</taxon>
        <taxon>Araneae</taxon>
        <taxon>Araneomorphae</taxon>
        <taxon>Entelegynae</taxon>
        <taxon>Araneoidea</taxon>
        <taxon>Araneidae</taxon>
        <taxon>Araneus</taxon>
    </lineage>
</organism>